<name>A0A0A1H0R4_9LACO</name>
<dbReference type="AlphaFoldDB" id="A0A0A1H0R4"/>
<feature type="transmembrane region" description="Helical" evidence="8">
    <location>
        <begin position="99"/>
        <end position="124"/>
    </location>
</feature>
<keyword evidence="6 8" id="KW-1133">Transmembrane helix</keyword>
<feature type="transmembrane region" description="Helical" evidence="8">
    <location>
        <begin position="21"/>
        <end position="43"/>
    </location>
</feature>
<dbReference type="Proteomes" id="UP000031620">
    <property type="component" value="Chromosome"/>
</dbReference>
<feature type="transmembrane region" description="Helical" evidence="8">
    <location>
        <begin position="163"/>
        <end position="183"/>
    </location>
</feature>
<proteinExistence type="predicted"/>
<feature type="transmembrane region" description="Helical" evidence="8">
    <location>
        <begin position="366"/>
        <end position="388"/>
    </location>
</feature>
<dbReference type="GO" id="GO:0006865">
    <property type="term" value="P:amino acid transport"/>
    <property type="evidence" value="ECO:0007669"/>
    <property type="project" value="UniProtKB-KW"/>
</dbReference>
<dbReference type="InterPro" id="IPR004841">
    <property type="entry name" value="AA-permease/SLC12A_dom"/>
</dbReference>
<evidence type="ECO:0000256" key="7">
    <source>
        <dbReference type="ARBA" id="ARBA00023136"/>
    </source>
</evidence>
<dbReference type="PANTHER" id="PTHR43495:SF2">
    <property type="entry name" value="D-SERINE_D-ALANINE_GLYCINE TRANSPORTER"/>
    <property type="match status" value="1"/>
</dbReference>
<dbReference type="PANTHER" id="PTHR43495">
    <property type="entry name" value="GABA PERMEASE"/>
    <property type="match status" value="1"/>
</dbReference>
<evidence type="ECO:0000313" key="11">
    <source>
        <dbReference type="Proteomes" id="UP000031620"/>
    </source>
</evidence>
<dbReference type="HOGENOM" id="CLU_007946_9_3_9"/>
<feature type="transmembrane region" description="Helical" evidence="8">
    <location>
        <begin position="49"/>
        <end position="68"/>
    </location>
</feature>
<feature type="transmembrane region" description="Helical" evidence="8">
    <location>
        <begin position="409"/>
        <end position="429"/>
    </location>
</feature>
<feature type="transmembrane region" description="Helical" evidence="8">
    <location>
        <begin position="435"/>
        <end position="453"/>
    </location>
</feature>
<evidence type="ECO:0000256" key="1">
    <source>
        <dbReference type="ARBA" id="ARBA00004651"/>
    </source>
</evidence>
<dbReference type="KEGG" id="lho:LOOC260_117900"/>
<keyword evidence="5" id="KW-0029">Amino-acid transport</keyword>
<sequence length="463" mass="50768">MGKTSITTNSDGTKRALSNRHVQMIAIGGTIGTGLFLGAGSTISKTGPSILIVYALLGVFFFLMMRAIGEMFYSDPSQHTFVSFITKYLGDGAGRFAGWTYWIGLVFVGMAELTAIATYVQYWLPNLPTWLIEIIFLVILTMINLIAARMFGETEFWFAMIKIVAIVAMIVIGVYMAFTAFKTPMGHASFSNLTASYSMFPKGINNFIAAFPMVFFAFQGIEFVSITIGETKNPQSVVKKAVNETLFRILIFYIGALVIIMSIIPWRTLSANQSPFVQVFKLAGLPAAAAVINFVVLTSASSALNSVLFSAGRHFYQLAVDEPDNSWLKRNFGAISKNGVPAKAILISATLVLITPLMSLTHGLTSVFTIVTSVSSDMYIIVYTLSMLAHRKYRASTDFLSDGFKMPGYKITSVLTIAFFTIIFITLFFVPGDAIPAIGAIVWTVLFGSWCYFDAKRTVPVVK</sequence>
<dbReference type="InterPro" id="IPR004840">
    <property type="entry name" value="Amino_acid_permease_CS"/>
</dbReference>
<evidence type="ECO:0000256" key="6">
    <source>
        <dbReference type="ARBA" id="ARBA00022989"/>
    </source>
</evidence>
<dbReference type="EMBL" id="AP014680">
    <property type="protein sequence ID" value="BAP86296.1"/>
    <property type="molecule type" value="Genomic_DNA"/>
</dbReference>
<keyword evidence="7 8" id="KW-0472">Membrane</keyword>
<organism evidence="10 11">
    <name type="scientific">Paucilactobacillus hokkaidonensis JCM 18461</name>
    <dbReference type="NCBI Taxonomy" id="1291742"/>
    <lineage>
        <taxon>Bacteria</taxon>
        <taxon>Bacillati</taxon>
        <taxon>Bacillota</taxon>
        <taxon>Bacilli</taxon>
        <taxon>Lactobacillales</taxon>
        <taxon>Lactobacillaceae</taxon>
        <taxon>Paucilactobacillus</taxon>
    </lineage>
</organism>
<feature type="domain" description="Amino acid permease/ SLC12A" evidence="9">
    <location>
        <begin position="21"/>
        <end position="460"/>
    </location>
</feature>
<evidence type="ECO:0000313" key="10">
    <source>
        <dbReference type="EMBL" id="BAP86296.1"/>
    </source>
</evidence>
<dbReference type="RefSeq" id="WP_041094351.1">
    <property type="nucleotide sequence ID" value="NZ_AP014680.1"/>
</dbReference>
<protein>
    <submittedName>
        <fullName evidence="10">Amino acid permease</fullName>
    </submittedName>
</protein>
<feature type="transmembrane region" description="Helical" evidence="8">
    <location>
        <begin position="284"/>
        <end position="308"/>
    </location>
</feature>
<feature type="transmembrane region" description="Helical" evidence="8">
    <location>
        <begin position="245"/>
        <end position="264"/>
    </location>
</feature>
<feature type="transmembrane region" description="Helical" evidence="8">
    <location>
        <begin position="340"/>
        <end position="360"/>
    </location>
</feature>
<dbReference type="FunFam" id="1.20.1740.10:FF:000001">
    <property type="entry name" value="Amino acid permease"/>
    <property type="match status" value="1"/>
</dbReference>
<feature type="transmembrane region" description="Helical" evidence="8">
    <location>
        <begin position="130"/>
        <end position="151"/>
    </location>
</feature>
<evidence type="ECO:0000256" key="8">
    <source>
        <dbReference type="SAM" id="Phobius"/>
    </source>
</evidence>
<dbReference type="Pfam" id="PF00324">
    <property type="entry name" value="AA_permease"/>
    <property type="match status" value="1"/>
</dbReference>
<accession>A0A0A1H0R4</accession>
<keyword evidence="3" id="KW-1003">Cell membrane</keyword>
<gene>
    <name evidence="10" type="ORF">LOOC260_117900</name>
</gene>
<dbReference type="Gene3D" id="1.20.1740.10">
    <property type="entry name" value="Amino acid/polyamine transporter I"/>
    <property type="match status" value="1"/>
</dbReference>
<feature type="transmembrane region" description="Helical" evidence="8">
    <location>
        <begin position="203"/>
        <end position="224"/>
    </location>
</feature>
<evidence type="ECO:0000259" key="9">
    <source>
        <dbReference type="Pfam" id="PF00324"/>
    </source>
</evidence>
<reference evidence="10 11" key="1">
    <citation type="submission" date="2014-11" db="EMBL/GenBank/DDBJ databases">
        <title>Complete genome sequence and analysis of Lactobacillus hokkaidonensis LOOC260T.</title>
        <authorList>
            <person name="Tanizawa Y."/>
            <person name="Tohno M."/>
            <person name="Kaminuma E."/>
            <person name="Nakamura Y."/>
            <person name="Arita M."/>
        </authorList>
    </citation>
    <scope>NUCLEOTIDE SEQUENCE [LARGE SCALE GENOMIC DNA]</scope>
    <source>
        <strain evidence="10 11">LOOC260</strain>
    </source>
</reference>
<evidence type="ECO:0000256" key="2">
    <source>
        <dbReference type="ARBA" id="ARBA00022448"/>
    </source>
</evidence>
<evidence type="ECO:0000256" key="4">
    <source>
        <dbReference type="ARBA" id="ARBA00022692"/>
    </source>
</evidence>
<dbReference type="GO" id="GO:0005886">
    <property type="term" value="C:plasma membrane"/>
    <property type="evidence" value="ECO:0007669"/>
    <property type="project" value="UniProtKB-SubCell"/>
</dbReference>
<keyword evidence="2" id="KW-0813">Transport</keyword>
<evidence type="ECO:0000256" key="5">
    <source>
        <dbReference type="ARBA" id="ARBA00022970"/>
    </source>
</evidence>
<evidence type="ECO:0000256" key="3">
    <source>
        <dbReference type="ARBA" id="ARBA00022475"/>
    </source>
</evidence>
<dbReference type="PROSITE" id="PS00218">
    <property type="entry name" value="AMINO_ACID_PERMEASE_1"/>
    <property type="match status" value="1"/>
</dbReference>
<dbReference type="PIRSF" id="PIRSF006060">
    <property type="entry name" value="AA_transporter"/>
    <property type="match status" value="1"/>
</dbReference>
<comment type="subcellular location">
    <subcellularLocation>
        <location evidence="1">Cell membrane</location>
        <topology evidence="1">Multi-pass membrane protein</topology>
    </subcellularLocation>
</comment>
<keyword evidence="4 8" id="KW-0812">Transmembrane</keyword>
<dbReference type="GO" id="GO:0055085">
    <property type="term" value="P:transmembrane transport"/>
    <property type="evidence" value="ECO:0007669"/>
    <property type="project" value="InterPro"/>
</dbReference>